<keyword evidence="4" id="KW-1185">Reference proteome</keyword>
<dbReference type="OrthoDB" id="124329at2759"/>
<sequence>MLSSALILSSLAALAAASSYPALVEPDTRSLDEIYQAARKEDGTLQVFWGGDAGSQGNGVRTAWAAQYPDIKLNLTVDLSKYHDNRIDRAYQQGIHVADVVVIQTLQDFPRWKKEGKLLNYKPATFDDILEDQKDFDGAWYAYSVINFGPIVYDSTKLNASQVPSSFGDFAKPEWKGKLILTYPNDDDAIAYLFSLIVGRYGYQWLYDLANNDVQWVRGTGTPGFQLIDLHNTTSKRVLSFTTHASADFLETKVPEAPEQYMSWGQTAGIIKGTPISESAKLFVSWLTSSERQNATAASGSSSVLTTLNELYGVSPYTSNATQINGFRVFEQDRVTVEWWKNLFEEVLGSAQGKGPLEVYPNPSA</sequence>
<evidence type="ECO:0000313" key="3">
    <source>
        <dbReference type="EMBL" id="KAF7185406.1"/>
    </source>
</evidence>
<dbReference type="Proteomes" id="UP000660729">
    <property type="component" value="Unassembled WGS sequence"/>
</dbReference>
<dbReference type="AlphaFoldDB" id="A0A8H6R8F4"/>
<keyword evidence="1 2" id="KW-0732">Signal</keyword>
<feature type="chain" id="PRO_5034962742" description="Periplasmic binding protein-like II" evidence="2">
    <location>
        <begin position="18"/>
        <end position="365"/>
    </location>
</feature>
<organism evidence="3 4">
    <name type="scientific">Pseudocercospora fuligena</name>
    <dbReference type="NCBI Taxonomy" id="685502"/>
    <lineage>
        <taxon>Eukaryota</taxon>
        <taxon>Fungi</taxon>
        <taxon>Dikarya</taxon>
        <taxon>Ascomycota</taxon>
        <taxon>Pezizomycotina</taxon>
        <taxon>Dothideomycetes</taxon>
        <taxon>Dothideomycetidae</taxon>
        <taxon>Mycosphaerellales</taxon>
        <taxon>Mycosphaerellaceae</taxon>
        <taxon>Pseudocercospora</taxon>
    </lineage>
</organism>
<dbReference type="SUPFAM" id="SSF53850">
    <property type="entry name" value="Periplasmic binding protein-like II"/>
    <property type="match status" value="1"/>
</dbReference>
<gene>
    <name evidence="3" type="ORF">HII31_13253</name>
</gene>
<dbReference type="Gene3D" id="3.40.190.10">
    <property type="entry name" value="Periplasmic binding protein-like II"/>
    <property type="match status" value="2"/>
</dbReference>
<feature type="signal peptide" evidence="2">
    <location>
        <begin position="1"/>
        <end position="17"/>
    </location>
</feature>
<dbReference type="PANTHER" id="PTHR30006">
    <property type="entry name" value="THIAMINE-BINDING PERIPLASMIC PROTEIN-RELATED"/>
    <property type="match status" value="1"/>
</dbReference>
<reference evidence="3" key="1">
    <citation type="submission" date="2020-04" db="EMBL/GenBank/DDBJ databases">
        <title>Draft genome resource of the tomato pathogen Pseudocercospora fuligena.</title>
        <authorList>
            <person name="Zaccaron A."/>
        </authorList>
    </citation>
    <scope>NUCLEOTIDE SEQUENCE</scope>
    <source>
        <strain evidence="3">PF001</strain>
    </source>
</reference>
<evidence type="ECO:0000313" key="4">
    <source>
        <dbReference type="Proteomes" id="UP000660729"/>
    </source>
</evidence>
<dbReference type="PANTHER" id="PTHR30006:SF2">
    <property type="entry name" value="ABC TRANSPORTER SUBSTRATE-BINDING PROTEIN"/>
    <property type="match status" value="1"/>
</dbReference>
<protein>
    <recommendedName>
        <fullName evidence="5">Periplasmic binding protein-like II</fullName>
    </recommendedName>
</protein>
<evidence type="ECO:0008006" key="5">
    <source>
        <dbReference type="Google" id="ProtNLM"/>
    </source>
</evidence>
<dbReference type="EMBL" id="JABCIY010000337">
    <property type="protein sequence ID" value="KAF7185406.1"/>
    <property type="molecule type" value="Genomic_DNA"/>
</dbReference>
<evidence type="ECO:0000256" key="1">
    <source>
        <dbReference type="ARBA" id="ARBA00022729"/>
    </source>
</evidence>
<comment type="caution">
    <text evidence="3">The sequence shown here is derived from an EMBL/GenBank/DDBJ whole genome shotgun (WGS) entry which is preliminary data.</text>
</comment>
<accession>A0A8H6R8F4</accession>
<evidence type="ECO:0000256" key="2">
    <source>
        <dbReference type="SAM" id="SignalP"/>
    </source>
</evidence>
<dbReference type="Pfam" id="PF13343">
    <property type="entry name" value="SBP_bac_6"/>
    <property type="match status" value="1"/>
</dbReference>
<name>A0A8H6R8F4_9PEZI</name>
<proteinExistence type="predicted"/>